<dbReference type="PANTHER" id="PTHR24104">
    <property type="entry name" value="E3 UBIQUITIN-PROTEIN LIGASE NHLRC1-RELATED"/>
    <property type="match status" value="1"/>
</dbReference>
<dbReference type="Gene3D" id="2.120.10.30">
    <property type="entry name" value="TolB, C-terminal domain"/>
    <property type="match status" value="2"/>
</dbReference>
<evidence type="ECO:0000256" key="3">
    <source>
        <dbReference type="SAM" id="SignalP"/>
    </source>
</evidence>
<dbReference type="GO" id="GO:0008270">
    <property type="term" value="F:zinc ion binding"/>
    <property type="evidence" value="ECO:0007669"/>
    <property type="project" value="UniProtKB-KW"/>
</dbReference>
<evidence type="ECO:0000313" key="5">
    <source>
        <dbReference type="Proteomes" id="UP000250918"/>
    </source>
</evidence>
<dbReference type="PROSITE" id="PS51125">
    <property type="entry name" value="NHL"/>
    <property type="match status" value="2"/>
</dbReference>
<gene>
    <name evidence="4" type="ORF">C3F09_09955</name>
</gene>
<keyword evidence="3" id="KW-0732">Signal</keyword>
<proteinExistence type="predicted"/>
<name>A0A855X3G2_9BACT</name>
<dbReference type="Proteomes" id="UP000250918">
    <property type="component" value="Unassembled WGS sequence"/>
</dbReference>
<evidence type="ECO:0008006" key="6">
    <source>
        <dbReference type="Google" id="ProtNLM"/>
    </source>
</evidence>
<dbReference type="PROSITE" id="PS51257">
    <property type="entry name" value="PROKAR_LIPOPROTEIN"/>
    <property type="match status" value="1"/>
</dbReference>
<dbReference type="InterPro" id="IPR050952">
    <property type="entry name" value="TRIM-NHL_E3_ligases"/>
</dbReference>
<dbReference type="Pfam" id="PF01436">
    <property type="entry name" value="NHL"/>
    <property type="match status" value="1"/>
</dbReference>
<protein>
    <recommendedName>
        <fullName evidence="6">SMP-30/Gluconolactonase/LRE-like region domain-containing protein</fullName>
    </recommendedName>
</protein>
<evidence type="ECO:0000256" key="1">
    <source>
        <dbReference type="ARBA" id="ARBA00022737"/>
    </source>
</evidence>
<evidence type="ECO:0000313" key="4">
    <source>
        <dbReference type="EMBL" id="PWB69921.1"/>
    </source>
</evidence>
<dbReference type="CDD" id="cd05819">
    <property type="entry name" value="NHL"/>
    <property type="match status" value="1"/>
</dbReference>
<reference evidence="4 5" key="1">
    <citation type="journal article" date="2018" name="ISME J.">
        <title>A methanotrophic archaeon couples anaerobic oxidation of methane to Fe(III) reduction.</title>
        <authorList>
            <person name="Cai C."/>
            <person name="Leu A.O."/>
            <person name="Xie G.J."/>
            <person name="Guo J."/>
            <person name="Feng Y."/>
            <person name="Zhao J.X."/>
            <person name="Tyson G.W."/>
            <person name="Yuan Z."/>
            <person name="Hu S."/>
        </authorList>
    </citation>
    <scope>NUCLEOTIDE SEQUENCE [LARGE SCALE GENOMIC DNA]</scope>
    <source>
        <strain evidence="4">FeB_12</strain>
    </source>
</reference>
<dbReference type="SUPFAM" id="SSF101898">
    <property type="entry name" value="NHL repeat"/>
    <property type="match status" value="1"/>
</dbReference>
<dbReference type="PANTHER" id="PTHR24104:SF25">
    <property type="entry name" value="PROTEIN LIN-41"/>
    <property type="match status" value="1"/>
</dbReference>
<organism evidence="4 5">
    <name type="scientific">candidate division GN15 bacterium</name>
    <dbReference type="NCBI Taxonomy" id="2072418"/>
    <lineage>
        <taxon>Bacteria</taxon>
        <taxon>candidate division GN15</taxon>
    </lineage>
</organism>
<feature type="repeat" description="NHL" evidence="2">
    <location>
        <begin position="51"/>
        <end position="84"/>
    </location>
</feature>
<dbReference type="EMBL" id="PQAP01000160">
    <property type="protein sequence ID" value="PWB69921.1"/>
    <property type="molecule type" value="Genomic_DNA"/>
</dbReference>
<accession>A0A855X3G2</accession>
<dbReference type="InterPro" id="IPR011042">
    <property type="entry name" value="6-blade_b-propeller_TolB-like"/>
</dbReference>
<keyword evidence="1" id="KW-0677">Repeat</keyword>
<comment type="caution">
    <text evidence="4">The sequence shown here is derived from an EMBL/GenBank/DDBJ whole genome shotgun (WGS) entry which is preliminary data.</text>
</comment>
<dbReference type="AlphaFoldDB" id="A0A855X3G2"/>
<sequence>MKRPLTTALTLAFPLILACSRAALKHPVTDIGNSVPAAIVVERVLPTMMLDQDLRQPIGLACDSDGTIYVVDHGNDRVIKLTTDLLPVRDVGGRGPDLGLFDGPMYVTFDEGRGIVVSDSENRRLERFTSRLEASDQIKIDDPDDPLKFGQPSGVALTDDGSYRIADLLRNRLIELDNVGMFKKFLGDLGDRGGQLDAPQKVLVDKQQNVYVCDAGNARVVVYDKFDNLLRIISHDALSYPVAAVFDRTGNLWVIDQPTAQIFCFTHTGELLTDKPIQILGATPPFDKPSDMALLSDGRLLISDSGNNRLVVCNVIRNP</sequence>
<feature type="repeat" description="NHL" evidence="2">
    <location>
        <begin position="183"/>
        <end position="226"/>
    </location>
</feature>
<dbReference type="InterPro" id="IPR001258">
    <property type="entry name" value="NHL_repeat"/>
</dbReference>
<evidence type="ECO:0000256" key="2">
    <source>
        <dbReference type="PROSITE-ProRule" id="PRU00504"/>
    </source>
</evidence>
<feature type="chain" id="PRO_5032675828" description="SMP-30/Gluconolactonase/LRE-like region domain-containing protein" evidence="3">
    <location>
        <begin position="26"/>
        <end position="319"/>
    </location>
</feature>
<feature type="signal peptide" evidence="3">
    <location>
        <begin position="1"/>
        <end position="25"/>
    </location>
</feature>